<evidence type="ECO:0000256" key="1">
    <source>
        <dbReference type="ARBA" id="ARBA00022553"/>
    </source>
</evidence>
<evidence type="ECO:0000259" key="4">
    <source>
        <dbReference type="PROSITE" id="PS50043"/>
    </source>
</evidence>
<reference evidence="6 7" key="1">
    <citation type="submission" date="2019-03" db="EMBL/GenBank/DDBJ databases">
        <title>Genomic Encyclopedia of Type Strains, Phase IV (KMG-IV): sequencing the most valuable type-strain genomes for metagenomic binning, comparative biology and taxonomic classification.</title>
        <authorList>
            <person name="Goeker M."/>
        </authorList>
    </citation>
    <scope>NUCLEOTIDE SEQUENCE [LARGE SCALE GENOMIC DNA]</scope>
    <source>
        <strain evidence="6 7">DSM 21667</strain>
    </source>
</reference>
<name>A0A4R6Z996_9GAMM</name>
<feature type="domain" description="Response regulatory" evidence="5">
    <location>
        <begin position="7"/>
        <end position="123"/>
    </location>
</feature>
<organism evidence="6 7">
    <name type="scientific">Tahibacter aquaticus</name>
    <dbReference type="NCBI Taxonomy" id="520092"/>
    <lineage>
        <taxon>Bacteria</taxon>
        <taxon>Pseudomonadati</taxon>
        <taxon>Pseudomonadota</taxon>
        <taxon>Gammaproteobacteria</taxon>
        <taxon>Lysobacterales</taxon>
        <taxon>Rhodanobacteraceae</taxon>
        <taxon>Tahibacter</taxon>
    </lineage>
</organism>
<dbReference type="InterPro" id="IPR039420">
    <property type="entry name" value="WalR-like"/>
</dbReference>
<dbReference type="SMART" id="SM00448">
    <property type="entry name" value="REC"/>
    <property type="match status" value="1"/>
</dbReference>
<dbReference type="GO" id="GO:0000160">
    <property type="term" value="P:phosphorelay signal transduction system"/>
    <property type="evidence" value="ECO:0007669"/>
    <property type="project" value="InterPro"/>
</dbReference>
<keyword evidence="2" id="KW-0238">DNA-binding</keyword>
<dbReference type="Proteomes" id="UP000295293">
    <property type="component" value="Unassembled WGS sequence"/>
</dbReference>
<dbReference type="Pfam" id="PF00196">
    <property type="entry name" value="GerE"/>
    <property type="match status" value="1"/>
</dbReference>
<evidence type="ECO:0000259" key="5">
    <source>
        <dbReference type="PROSITE" id="PS50110"/>
    </source>
</evidence>
<dbReference type="SUPFAM" id="SSF52172">
    <property type="entry name" value="CheY-like"/>
    <property type="match status" value="1"/>
</dbReference>
<dbReference type="PANTHER" id="PTHR43214">
    <property type="entry name" value="TWO-COMPONENT RESPONSE REGULATOR"/>
    <property type="match status" value="1"/>
</dbReference>
<feature type="modified residue" description="4-aspartylphosphate" evidence="3">
    <location>
        <position position="58"/>
    </location>
</feature>
<dbReference type="PROSITE" id="PS50110">
    <property type="entry name" value="RESPONSE_REGULATORY"/>
    <property type="match status" value="1"/>
</dbReference>
<dbReference type="Gene3D" id="3.40.50.2300">
    <property type="match status" value="1"/>
</dbReference>
<dbReference type="AlphaFoldDB" id="A0A4R6Z996"/>
<keyword evidence="1 3" id="KW-0597">Phosphoprotein</keyword>
<dbReference type="CDD" id="cd17535">
    <property type="entry name" value="REC_NarL-like"/>
    <property type="match status" value="1"/>
</dbReference>
<evidence type="ECO:0000313" key="6">
    <source>
        <dbReference type="EMBL" id="TDR48425.1"/>
    </source>
</evidence>
<dbReference type="GO" id="GO:0006355">
    <property type="term" value="P:regulation of DNA-templated transcription"/>
    <property type="evidence" value="ECO:0007669"/>
    <property type="project" value="InterPro"/>
</dbReference>
<dbReference type="EMBL" id="SNZH01000001">
    <property type="protein sequence ID" value="TDR48425.1"/>
    <property type="molecule type" value="Genomic_DNA"/>
</dbReference>
<protein>
    <submittedName>
        <fullName evidence="6">LuxR family two component transcriptional regulator</fullName>
    </submittedName>
</protein>
<comment type="caution">
    <text evidence="6">The sequence shown here is derived from an EMBL/GenBank/DDBJ whole genome shotgun (WGS) entry which is preliminary data.</text>
</comment>
<dbReference type="InterPro" id="IPR001789">
    <property type="entry name" value="Sig_transdc_resp-reg_receiver"/>
</dbReference>
<gene>
    <name evidence="6" type="ORF">DFR29_10145</name>
</gene>
<accession>A0A4R6Z996</accession>
<dbReference type="OrthoDB" id="9796655at2"/>
<dbReference type="SMART" id="SM00421">
    <property type="entry name" value="HTH_LUXR"/>
    <property type="match status" value="1"/>
</dbReference>
<dbReference type="InterPro" id="IPR000792">
    <property type="entry name" value="Tscrpt_reg_LuxR_C"/>
</dbReference>
<dbReference type="InterPro" id="IPR011006">
    <property type="entry name" value="CheY-like_superfamily"/>
</dbReference>
<feature type="domain" description="HTH luxR-type" evidence="4">
    <location>
        <begin position="144"/>
        <end position="209"/>
    </location>
</feature>
<dbReference type="Pfam" id="PF00072">
    <property type="entry name" value="Response_reg"/>
    <property type="match status" value="1"/>
</dbReference>
<dbReference type="PROSITE" id="PS50043">
    <property type="entry name" value="HTH_LUXR_2"/>
    <property type="match status" value="1"/>
</dbReference>
<dbReference type="SUPFAM" id="SSF46894">
    <property type="entry name" value="C-terminal effector domain of the bipartite response regulators"/>
    <property type="match status" value="1"/>
</dbReference>
<evidence type="ECO:0000313" key="7">
    <source>
        <dbReference type="Proteomes" id="UP000295293"/>
    </source>
</evidence>
<dbReference type="InterPro" id="IPR058245">
    <property type="entry name" value="NreC/VraR/RcsB-like_REC"/>
</dbReference>
<dbReference type="InterPro" id="IPR016032">
    <property type="entry name" value="Sig_transdc_resp-reg_C-effctor"/>
</dbReference>
<evidence type="ECO:0000256" key="3">
    <source>
        <dbReference type="PROSITE-ProRule" id="PRU00169"/>
    </source>
</evidence>
<keyword evidence="7" id="KW-1185">Reference proteome</keyword>
<evidence type="ECO:0000256" key="2">
    <source>
        <dbReference type="ARBA" id="ARBA00023125"/>
    </source>
</evidence>
<sequence length="213" mass="23067">MTPPLHRILLVDDHAVVREGIRSLLDTEPDLHVVGEVGSAEEALDFLAHTPVDLATFDLRMPGMPAEAAVQALGRRHPQLRVLVLTSFFVDAEVRAVLAAGAAGYVLKDARREEILTAVRAVLGGNNWIHPPLQGRVLQLLRQDVPAAAALTPRERDVLQLLGRGLSNKRIAQALGLTEGTVKSYLRQIFPKINANDRLQAALYARGLGAPPA</sequence>
<proteinExistence type="predicted"/>
<dbReference type="CDD" id="cd06170">
    <property type="entry name" value="LuxR_C_like"/>
    <property type="match status" value="1"/>
</dbReference>
<dbReference type="PRINTS" id="PR00038">
    <property type="entry name" value="HTHLUXR"/>
</dbReference>
<dbReference type="RefSeq" id="WP_133816553.1">
    <property type="nucleotide sequence ID" value="NZ_SNZH01000001.1"/>
</dbReference>
<dbReference type="GO" id="GO:0003677">
    <property type="term" value="F:DNA binding"/>
    <property type="evidence" value="ECO:0007669"/>
    <property type="project" value="UniProtKB-KW"/>
</dbReference>